<dbReference type="Pfam" id="PF18961">
    <property type="entry name" value="DUF5703_N"/>
    <property type="match status" value="1"/>
</dbReference>
<dbReference type="Gene3D" id="1.50.10.10">
    <property type="match status" value="1"/>
</dbReference>
<dbReference type="SUPFAM" id="SSF48208">
    <property type="entry name" value="Six-hairpin glycosidases"/>
    <property type="match status" value="1"/>
</dbReference>
<reference evidence="3" key="1">
    <citation type="journal article" date="2019" name="Int. J. Syst. Evol. Microbiol.">
        <title>The Global Catalogue of Microorganisms (GCM) 10K type strain sequencing project: providing services to taxonomists for standard genome sequencing and annotation.</title>
        <authorList>
            <consortium name="The Broad Institute Genomics Platform"/>
            <consortium name="The Broad Institute Genome Sequencing Center for Infectious Disease"/>
            <person name="Wu L."/>
            <person name="Ma J."/>
        </authorList>
    </citation>
    <scope>NUCLEOTIDE SEQUENCE [LARGE SCALE GENOMIC DNA]</scope>
    <source>
        <strain evidence="3">JCM 4087</strain>
    </source>
</reference>
<dbReference type="InterPro" id="IPR043757">
    <property type="entry name" value="DUF5703_N"/>
</dbReference>
<accession>A0ABW1EG00</accession>
<feature type="domain" description="DUF5703" evidence="1">
    <location>
        <begin position="50"/>
        <end position="329"/>
    </location>
</feature>
<name>A0ABW1EG00_9BACT</name>
<proteinExistence type="predicted"/>
<dbReference type="RefSeq" id="WP_263336590.1">
    <property type="nucleotide sequence ID" value="NZ_JAGSYH010000003.1"/>
</dbReference>
<dbReference type="PANTHER" id="PTHR31084:SF0">
    <property type="entry name" value="ALPHA-L-FUCOSIDASE 2"/>
    <property type="match status" value="1"/>
</dbReference>
<dbReference type="EMBL" id="JBHSPH010000002">
    <property type="protein sequence ID" value="MFC5862757.1"/>
    <property type="molecule type" value="Genomic_DNA"/>
</dbReference>
<organism evidence="2 3">
    <name type="scientific">Acidicapsa dinghuensis</name>
    <dbReference type="NCBI Taxonomy" id="2218256"/>
    <lineage>
        <taxon>Bacteria</taxon>
        <taxon>Pseudomonadati</taxon>
        <taxon>Acidobacteriota</taxon>
        <taxon>Terriglobia</taxon>
        <taxon>Terriglobales</taxon>
        <taxon>Acidobacteriaceae</taxon>
        <taxon>Acidicapsa</taxon>
    </lineage>
</organism>
<dbReference type="InterPro" id="IPR012341">
    <property type="entry name" value="6hp_glycosidase-like_sf"/>
</dbReference>
<dbReference type="Gene3D" id="2.70.98.50">
    <property type="entry name" value="putative glycoside hydrolase family protein from bacillus halodurans"/>
    <property type="match status" value="1"/>
</dbReference>
<protein>
    <submittedName>
        <fullName evidence="2">DUF5703 domain-containing protein</fullName>
    </submittedName>
</protein>
<evidence type="ECO:0000313" key="2">
    <source>
        <dbReference type="EMBL" id="MFC5862757.1"/>
    </source>
</evidence>
<gene>
    <name evidence="2" type="ORF">ACFPT7_10685</name>
</gene>
<keyword evidence="3" id="KW-1185">Reference proteome</keyword>
<dbReference type="InterPro" id="IPR008928">
    <property type="entry name" value="6-hairpin_glycosidase_sf"/>
</dbReference>
<evidence type="ECO:0000259" key="1">
    <source>
        <dbReference type="Pfam" id="PF18961"/>
    </source>
</evidence>
<comment type="caution">
    <text evidence="2">The sequence shown here is derived from an EMBL/GenBank/DDBJ whole genome shotgun (WGS) entry which is preliminary data.</text>
</comment>
<dbReference type="Proteomes" id="UP001596091">
    <property type="component" value="Unassembled WGS sequence"/>
</dbReference>
<evidence type="ECO:0000313" key="3">
    <source>
        <dbReference type="Proteomes" id="UP001596091"/>
    </source>
</evidence>
<dbReference type="PANTHER" id="PTHR31084">
    <property type="entry name" value="ALPHA-L-FUCOSIDASE 2"/>
    <property type="match status" value="1"/>
</dbReference>
<sequence>MLRMRWWAGLCGLMMVAGLCGVVARGQGQMPAVPDGLVAARDSVAANDVTWTSLGRNENDSMPIGNGDLAANVWTEANGDVVVLLAKDDAWSELGQLLKLGRVRVRLTPSPFTGAGFRQTLHLEDGSIEIAQGENRVRVWVDANHPVLHVEAHTEQPVTVEARLEDWRTQTRPYSEKQPQRGGMFEFGDHVVPLDFEADTILRVGESQGVGRVTWFHWNRESVYPLVLKREHLEALESKYPDPLLHRCFGATITGPDMKPVDDHVLRSTKAGTDSRVDVVALTQTGVGDAKTWAPAMDALARTVEALPTAQTWESHALWWREFWRRSWIRVSGSPDAEAVSQGYAMQRYMMAASSRGVYPVKFNGGLFTVGHDVPDNVDSTPKDHNPDYRAWGDSYWNQNNRLPYWPLVTSGDLDLLQPWFNMYVNALPLAKDRTQMYFHHGGASFIETMYFWGTPNLNDFGWDNPTDEVDSRWMRYHIQGSMEVIAEMLDEYDVTGNAGFAMEKLVPLADAIVTYYDEHWPRAADGKIHMSPSQSIETYQLDAVNPTPDIAGLKSILPRLLALPEGLTTEADRARWKKVLDDLSPIATGTTAKGKIPPLGKGDADGKPVILPAAQYGKTENVENPELYTVFPYKLYEVGKPDLELARNTYAARLFPQDTCWGQDGVEAALLGLTEDAKKAAVAEFTFYGDQRFKWFWRAGHDWIPDLDNGGNGMLTLQNMLIQTEGRKILLTPAWPKDWTADFKLHAPHNTVVEGHVEAGKITRLTVTPAMRKADVVFANPGN</sequence>